<dbReference type="AlphaFoldDB" id="A0A1Y5IMU6"/>
<reference evidence="7" key="1">
    <citation type="submission" date="2017-04" db="EMBL/GenBank/DDBJ databases">
        <title>Population genomics of picophytoplankton unveils novel chromosome hypervariability.</title>
        <authorList>
            <consortium name="DOE Joint Genome Institute"/>
            <person name="Blanc-Mathieu R."/>
            <person name="Krasovec M."/>
            <person name="Hebrard M."/>
            <person name="Yau S."/>
            <person name="Desgranges E."/>
            <person name="Martin J."/>
            <person name="Schackwitz W."/>
            <person name="Kuo A."/>
            <person name="Salin G."/>
            <person name="Donnadieu C."/>
            <person name="Desdevises Y."/>
            <person name="Sanchez-Ferandin S."/>
            <person name="Moreau H."/>
            <person name="Rivals E."/>
            <person name="Grigoriev I.V."/>
            <person name="Grimsley N."/>
            <person name="Eyre-Walker A."/>
            <person name="Piganeau G."/>
        </authorList>
    </citation>
    <scope>NUCLEOTIDE SEQUENCE [LARGE SCALE GENOMIC DNA]</scope>
    <source>
        <strain evidence="7">RCC 1115</strain>
    </source>
</reference>
<evidence type="ECO:0000256" key="1">
    <source>
        <dbReference type="ARBA" id="ARBA00007337"/>
    </source>
</evidence>
<protein>
    <recommendedName>
        <fullName evidence="4">60S ribosomal protein L7a</fullName>
    </recommendedName>
</protein>
<dbReference type="InterPro" id="IPR029064">
    <property type="entry name" value="Ribosomal_eL30-like_sf"/>
</dbReference>
<comment type="function">
    <text evidence="4">Component of the ribosome.</text>
</comment>
<gene>
    <name evidence="7" type="ORF">BE221DRAFT_189523</name>
</gene>
<dbReference type="Pfam" id="PF01248">
    <property type="entry name" value="Ribosomal_L7Ae"/>
    <property type="match status" value="1"/>
</dbReference>
<feature type="region of interest" description="Disordered" evidence="5">
    <location>
        <begin position="1"/>
        <end position="59"/>
    </location>
</feature>
<evidence type="ECO:0000256" key="3">
    <source>
        <dbReference type="ARBA" id="ARBA00023274"/>
    </source>
</evidence>
<evidence type="ECO:0000259" key="6">
    <source>
        <dbReference type="Pfam" id="PF01248"/>
    </source>
</evidence>
<dbReference type="PRINTS" id="PR00881">
    <property type="entry name" value="L7ARS6FAMILY"/>
</dbReference>
<dbReference type="PRINTS" id="PR00882">
    <property type="entry name" value="RIBOSOMALL7A"/>
</dbReference>
<feature type="compositionally biased region" description="Basic and acidic residues" evidence="5">
    <location>
        <begin position="39"/>
        <end position="55"/>
    </location>
</feature>
<dbReference type="GO" id="GO:0042254">
    <property type="term" value="P:ribosome biogenesis"/>
    <property type="evidence" value="ECO:0007669"/>
    <property type="project" value="InterPro"/>
</dbReference>
<dbReference type="PANTHER" id="PTHR23105">
    <property type="entry name" value="RIBOSOMAL PROTEIN L7AE FAMILY MEMBER"/>
    <property type="match status" value="1"/>
</dbReference>
<dbReference type="GO" id="GO:0022625">
    <property type="term" value="C:cytosolic large ribosomal subunit"/>
    <property type="evidence" value="ECO:0007669"/>
    <property type="project" value="UniProtKB-UniRule"/>
</dbReference>
<organism evidence="7">
    <name type="scientific">Ostreococcus tauri</name>
    <name type="common">Marine green alga</name>
    <dbReference type="NCBI Taxonomy" id="70448"/>
    <lineage>
        <taxon>Eukaryota</taxon>
        <taxon>Viridiplantae</taxon>
        <taxon>Chlorophyta</taxon>
        <taxon>Mamiellophyceae</taxon>
        <taxon>Mamiellales</taxon>
        <taxon>Bathycoccaceae</taxon>
        <taxon>Ostreococcus</taxon>
    </lineage>
</organism>
<proteinExistence type="inferred from homology"/>
<feature type="domain" description="Ribosomal protein eL8/eL30/eS12/Gadd45" evidence="6">
    <location>
        <begin position="146"/>
        <end position="230"/>
    </location>
</feature>
<dbReference type="Proteomes" id="UP000195557">
    <property type="component" value="Unassembled WGS sequence"/>
</dbReference>
<evidence type="ECO:0000256" key="5">
    <source>
        <dbReference type="SAM" id="MobiDB-lite"/>
    </source>
</evidence>
<name>A0A1Y5IMU6_OSTTA</name>
<dbReference type="EMBL" id="KZ155774">
    <property type="protein sequence ID" value="OUS48275.1"/>
    <property type="molecule type" value="Genomic_DNA"/>
</dbReference>
<dbReference type="InterPro" id="IPR004037">
    <property type="entry name" value="Ribosomal_eL8-like_CS"/>
</dbReference>
<dbReference type="eggNOG" id="KOG3166">
    <property type="taxonomic scope" value="Eukaryota"/>
</dbReference>
<dbReference type="InterPro" id="IPR050257">
    <property type="entry name" value="eL8/uL1-like"/>
</dbReference>
<evidence type="ECO:0000313" key="7">
    <source>
        <dbReference type="EMBL" id="OUS48275.1"/>
    </source>
</evidence>
<keyword evidence="3 4" id="KW-0687">Ribonucleoprotein</keyword>
<dbReference type="FunFam" id="3.30.1330.30:FF:000003">
    <property type="entry name" value="60S ribosomal protein L7a"/>
    <property type="match status" value="1"/>
</dbReference>
<feature type="non-terminal residue" evidence="7">
    <location>
        <position position="1"/>
    </location>
</feature>
<dbReference type="Gene3D" id="3.30.1330.30">
    <property type="match status" value="1"/>
</dbReference>
<evidence type="ECO:0000256" key="2">
    <source>
        <dbReference type="ARBA" id="ARBA00022980"/>
    </source>
</evidence>
<keyword evidence="2 4" id="KW-0689">Ribosomal protein</keyword>
<comment type="similarity">
    <text evidence="1 4">Belongs to the eukaryotic ribosomal protein eL8 family.</text>
</comment>
<accession>A0A1Y5IMU6</accession>
<dbReference type="InterPro" id="IPR018492">
    <property type="entry name" value="Ribosomal_eL8/Nhp2"/>
</dbReference>
<sequence>TKKTRDERATDRDACCFEMTQAPSKKTAPVPAAIKAKQPKKEEKGPSNPLFERRPKNFGIGQSLPVKQPLNRYVKWPKYVRLQRQRRVLQKRLKVPPAINQFNNTLDKNLATNLFKLLMKYRPEDAAQKKERLTGMAEAEAAGKDVESKKPVVVKFGINHITYLIEQGKAQLVCIAHDVDPIELVVWLPALCKQMNVPYCIVKGKARLGAVVHKKTATALCLTAIKNEDKLEFSKLVEAIKASYNDVFAKTQRKWGGGIMGVKSQAKTAAREKVIARELAQRAQVKV</sequence>
<dbReference type="InterPro" id="IPR001921">
    <property type="entry name" value="Ribosomal_eL8_euk"/>
</dbReference>
<dbReference type="SUPFAM" id="SSF55315">
    <property type="entry name" value="L30e-like"/>
    <property type="match status" value="1"/>
</dbReference>
<dbReference type="PROSITE" id="PS01082">
    <property type="entry name" value="RIBOSOMAL_L7AE"/>
    <property type="match status" value="1"/>
</dbReference>
<dbReference type="GO" id="GO:0003723">
    <property type="term" value="F:RNA binding"/>
    <property type="evidence" value="ECO:0007669"/>
    <property type="project" value="UniProtKB-UniRule"/>
</dbReference>
<dbReference type="InterPro" id="IPR004038">
    <property type="entry name" value="Ribosomal_eL8/eL30/eS12/Gad45"/>
</dbReference>
<feature type="compositionally biased region" description="Basic and acidic residues" evidence="5">
    <location>
        <begin position="1"/>
        <end position="15"/>
    </location>
</feature>
<evidence type="ECO:0000256" key="4">
    <source>
        <dbReference type="RuleBase" id="RU367042"/>
    </source>
</evidence>